<accession>A0A0M6XW41</accession>
<evidence type="ECO:0000313" key="3">
    <source>
        <dbReference type="EMBL" id="CTQ42055.1"/>
    </source>
</evidence>
<dbReference type="AlphaFoldDB" id="A0A0M6XW41"/>
<dbReference type="OrthoDB" id="5321503at2"/>
<dbReference type="InterPro" id="IPR029030">
    <property type="entry name" value="Caspase-like_dom_sf"/>
</dbReference>
<dbReference type="InterPro" id="IPR015917">
    <property type="entry name" value="Pept_C14A"/>
</dbReference>
<dbReference type="EC" id="3.5.2.6" evidence="3"/>
<evidence type="ECO:0000256" key="1">
    <source>
        <dbReference type="ARBA" id="ARBA00010134"/>
    </source>
</evidence>
<dbReference type="Proteomes" id="UP000048926">
    <property type="component" value="Unassembled WGS sequence"/>
</dbReference>
<dbReference type="SUPFAM" id="SSF81901">
    <property type="entry name" value="HCP-like"/>
    <property type="match status" value="1"/>
</dbReference>
<dbReference type="Gene3D" id="3.40.50.1460">
    <property type="match status" value="1"/>
</dbReference>
<dbReference type="PANTHER" id="PTHR22576">
    <property type="entry name" value="MUCOSA ASSOCIATED LYMPHOID TISSUE LYMPHOMA TRANSLOCATION PROTEIN 1/PARACASPASE"/>
    <property type="match status" value="1"/>
</dbReference>
<protein>
    <submittedName>
        <fullName evidence="3">Putative beta-lactamase HcpC</fullName>
        <ecNumber evidence="3">3.5.2.6</ecNumber>
    </submittedName>
</protein>
<dbReference type="GO" id="GO:0006508">
    <property type="term" value="P:proteolysis"/>
    <property type="evidence" value="ECO:0007669"/>
    <property type="project" value="InterPro"/>
</dbReference>
<dbReference type="InterPro" id="IPR001309">
    <property type="entry name" value="Pept_C14_p20"/>
</dbReference>
<dbReference type="SMART" id="SM00671">
    <property type="entry name" value="SEL1"/>
    <property type="match status" value="5"/>
</dbReference>
<dbReference type="InterPro" id="IPR052039">
    <property type="entry name" value="Caspase-related_regulators"/>
</dbReference>
<feature type="domain" description="Caspase family p20" evidence="2">
    <location>
        <begin position="57"/>
        <end position="134"/>
    </location>
</feature>
<dbReference type="GO" id="GO:0008800">
    <property type="term" value="F:beta-lactamase activity"/>
    <property type="evidence" value="ECO:0007669"/>
    <property type="project" value="UniProtKB-EC"/>
</dbReference>
<comment type="similarity">
    <text evidence="1">Belongs to the peptidase C14A family.</text>
</comment>
<dbReference type="Pfam" id="PF00656">
    <property type="entry name" value="Peptidase_C14"/>
    <property type="match status" value="1"/>
</dbReference>
<keyword evidence="4" id="KW-1185">Reference proteome</keyword>
<dbReference type="InterPro" id="IPR011600">
    <property type="entry name" value="Pept_C14_caspase"/>
</dbReference>
<dbReference type="EMBL" id="CXST01000001">
    <property type="protein sequence ID" value="CTQ42055.1"/>
    <property type="molecule type" value="Genomic_DNA"/>
</dbReference>
<dbReference type="PANTHER" id="PTHR22576:SF37">
    <property type="entry name" value="MUCOSA-ASSOCIATED LYMPHOID TISSUE LYMPHOMA TRANSLOCATION PROTEIN 1"/>
    <property type="match status" value="1"/>
</dbReference>
<dbReference type="SMART" id="SM00115">
    <property type="entry name" value="CASc"/>
    <property type="match status" value="1"/>
</dbReference>
<evidence type="ECO:0000313" key="4">
    <source>
        <dbReference type="Proteomes" id="UP000048926"/>
    </source>
</evidence>
<organism evidence="3 4">
    <name type="scientific">Roseibium aggregatum</name>
    <dbReference type="NCBI Taxonomy" id="187304"/>
    <lineage>
        <taxon>Bacteria</taxon>
        <taxon>Pseudomonadati</taxon>
        <taxon>Pseudomonadota</taxon>
        <taxon>Alphaproteobacteria</taxon>
        <taxon>Hyphomicrobiales</taxon>
        <taxon>Stappiaceae</taxon>
        <taxon>Roseibium</taxon>
    </lineage>
</organism>
<dbReference type="InterPro" id="IPR006597">
    <property type="entry name" value="Sel1-like"/>
</dbReference>
<dbReference type="STRING" id="187304.B0E33_27715"/>
<gene>
    <name evidence="3" type="primary">hcpC_1</name>
    <name evidence="3" type="ORF">LAL4801_00475</name>
</gene>
<reference evidence="4" key="1">
    <citation type="submission" date="2015-07" db="EMBL/GenBank/DDBJ databases">
        <authorList>
            <person name="Rodrigo-Torres Lidia"/>
            <person name="Arahal R.David."/>
        </authorList>
    </citation>
    <scope>NUCLEOTIDE SEQUENCE [LARGE SCALE GENOMIC DNA]</scope>
    <source>
        <strain evidence="4">CECT 4801</strain>
    </source>
</reference>
<keyword evidence="3" id="KW-0378">Hydrolase</keyword>
<proteinExistence type="inferred from homology"/>
<dbReference type="Pfam" id="PF08238">
    <property type="entry name" value="Sel1"/>
    <property type="match status" value="5"/>
</dbReference>
<evidence type="ECO:0000259" key="2">
    <source>
        <dbReference type="PROSITE" id="PS50208"/>
    </source>
</evidence>
<dbReference type="GO" id="GO:0004197">
    <property type="term" value="F:cysteine-type endopeptidase activity"/>
    <property type="evidence" value="ECO:0007669"/>
    <property type="project" value="InterPro"/>
</dbReference>
<name>A0A0M6XW41_9HYPH</name>
<sequence length="905" mass="98546">MQKRDYRPLATRVGKSMTSTKPVGRLRKAVRMGLLSLPVGAALALPSAQAMAQTEDGRRVALVIGNQEYQYVTPLENPVTDTTEIARILREADFDVTIGTDLNKKDLEQVVRRFLRELNDGDTALFYYSGHALQVGESNFILPVDAKLSSQYDLEFESLKVSHLLDYMKAASSLQIVMLDACRDNPFEIASLFWGEEEYSLGKTRGLRRIPNKLGTFISYATRPGQVAYDGKGPMSPFTSSVVENALDPALEIKDLMTKVRDDVVRKTGGQQIPYEDSTLVTSFYFVPPKPAPIVTAHHRVSVSASAESVPISIPEPVQPEGGTLKAKLTLLPEKGTLKLPGGRAVAEGDVIDAAELASLEFFPEGSQPGDVELISYEVEDQWGGSASAIASITVAQAEAPVQNEQVEENRTKRLEALLSWLGNTASKGAVEADIGTGPVNVYPDAPVEDLPATSDWLKVVSVDTDLQLASDNRLLKAGDRFPVSALATLTVRPQIGSESEARKFALELPAVEGTPARTITQIVQPRVTQCDRLATQPFDLQAVTEGRLANDLDAAAVDTACAEAMAAYPEIGRFVFQRGRGAFAAGNLQQAVGYFEQAYQMGHVRAGQVLGRMYFLGAGIDRDREKAVDLYRKAAERGDAYALHSLGMAEIKGEGTAQNEKDGLDKLLQSVEAGHTFSFNAIGGFYLNGQHVEENIDRAVYYYNRSASRNDIYGYLNMGTLYRDGKGVPQDYEAALGWFMKAHEGGHPAAGTAIGLLYYNGQGVEKNAEEATRWFRESAQRGDPWGAFNTAWMLGQQDGDAAGQDRVRMLAMAVAVEPSSQAAEQAKTALGDARKNLKAKVLQQTLTDLGFDPGPVDGQPGRKTREALADFFEASGRAPSEGDEALIALVKHQWEQNRPRYDLF</sequence>
<dbReference type="SUPFAM" id="SSF52129">
    <property type="entry name" value="Caspase-like"/>
    <property type="match status" value="1"/>
</dbReference>
<dbReference type="Gene3D" id="1.25.40.10">
    <property type="entry name" value="Tetratricopeptide repeat domain"/>
    <property type="match status" value="1"/>
</dbReference>
<dbReference type="PROSITE" id="PS50208">
    <property type="entry name" value="CASPASE_P20"/>
    <property type="match status" value="1"/>
</dbReference>
<dbReference type="InterPro" id="IPR011990">
    <property type="entry name" value="TPR-like_helical_dom_sf"/>
</dbReference>